<proteinExistence type="predicted"/>
<feature type="non-terminal residue" evidence="1">
    <location>
        <position position="99"/>
    </location>
</feature>
<reference evidence="1 2" key="1">
    <citation type="submission" date="2020-02" db="EMBL/GenBank/DDBJ databases">
        <authorList>
            <person name="Ferguson B K."/>
        </authorList>
    </citation>
    <scope>NUCLEOTIDE SEQUENCE [LARGE SCALE GENOMIC DNA]</scope>
</reference>
<sequence>MLKSLSSDVFDSRAARLYTLVTRSFGSTHLLNIACGYPISQSDVSRNSVEENTWKNSKNSNSTGIFSGERLQLPGWQVVPLFVQASLAREHRRTALRNQ</sequence>
<keyword evidence="2" id="KW-1185">Reference proteome</keyword>
<name>A0A6H5GS91_9HEMI</name>
<evidence type="ECO:0000313" key="2">
    <source>
        <dbReference type="Proteomes" id="UP000479000"/>
    </source>
</evidence>
<dbReference type="EMBL" id="CADCXU010018234">
    <property type="protein sequence ID" value="CAB0006696.1"/>
    <property type="molecule type" value="Genomic_DNA"/>
</dbReference>
<accession>A0A6H5GS91</accession>
<organism evidence="1 2">
    <name type="scientific">Nesidiocoris tenuis</name>
    <dbReference type="NCBI Taxonomy" id="355587"/>
    <lineage>
        <taxon>Eukaryota</taxon>
        <taxon>Metazoa</taxon>
        <taxon>Ecdysozoa</taxon>
        <taxon>Arthropoda</taxon>
        <taxon>Hexapoda</taxon>
        <taxon>Insecta</taxon>
        <taxon>Pterygota</taxon>
        <taxon>Neoptera</taxon>
        <taxon>Paraneoptera</taxon>
        <taxon>Hemiptera</taxon>
        <taxon>Heteroptera</taxon>
        <taxon>Panheteroptera</taxon>
        <taxon>Cimicomorpha</taxon>
        <taxon>Miridae</taxon>
        <taxon>Dicyphina</taxon>
        <taxon>Nesidiocoris</taxon>
    </lineage>
</organism>
<gene>
    <name evidence="1" type="ORF">NTEN_LOCUS12173</name>
</gene>
<dbReference type="AlphaFoldDB" id="A0A6H5GS91"/>
<evidence type="ECO:0000313" key="1">
    <source>
        <dbReference type="EMBL" id="CAB0006696.1"/>
    </source>
</evidence>
<dbReference type="Proteomes" id="UP000479000">
    <property type="component" value="Unassembled WGS sequence"/>
</dbReference>
<protein>
    <submittedName>
        <fullName evidence="1">Uncharacterized protein</fullName>
    </submittedName>
</protein>